<feature type="region of interest" description="Disordered" evidence="1">
    <location>
        <begin position="237"/>
        <end position="280"/>
    </location>
</feature>
<protein>
    <recommendedName>
        <fullName evidence="4">Hydroxyproline-rich glycoprotein family protein</fullName>
    </recommendedName>
</protein>
<feature type="compositionally biased region" description="Gly residues" evidence="1">
    <location>
        <begin position="261"/>
        <end position="270"/>
    </location>
</feature>
<dbReference type="Proteomes" id="UP000237105">
    <property type="component" value="Unassembled WGS sequence"/>
</dbReference>
<dbReference type="PANTHER" id="PTHR47911">
    <property type="entry name" value="HYDROXYPROLINE-RICH GLYCOPROTEIN-LIKE"/>
    <property type="match status" value="1"/>
</dbReference>
<dbReference type="EMBL" id="JXTB01000260">
    <property type="protein sequence ID" value="PON49470.1"/>
    <property type="molecule type" value="Genomic_DNA"/>
</dbReference>
<keyword evidence="3" id="KW-1185">Reference proteome</keyword>
<feature type="compositionally biased region" description="Basic residues" evidence="1">
    <location>
        <begin position="249"/>
        <end position="260"/>
    </location>
</feature>
<evidence type="ECO:0008006" key="4">
    <source>
        <dbReference type="Google" id="ProtNLM"/>
    </source>
</evidence>
<dbReference type="PANTHER" id="PTHR47911:SF1">
    <property type="entry name" value="OS06G0664400 PROTEIN"/>
    <property type="match status" value="1"/>
</dbReference>
<proteinExistence type="predicted"/>
<feature type="compositionally biased region" description="Gly residues" evidence="1">
    <location>
        <begin position="34"/>
        <end position="44"/>
    </location>
</feature>
<accession>A0A2P5BL23</accession>
<gene>
    <name evidence="2" type="ORF">PanWU01x14_229860</name>
</gene>
<sequence length="501" mass="54356">MRGSSCIGRKLPYSVNLSNATRQTLVPFSTSSGDGQGRGRGGGSHRFDFAATPRAPGQPEADVPRPDPNESPSPLGHGRGHGKPVASSPILPSFNSFLSPVNPPYAAGRGGPSNRVPGLPGTSEQRPPPEEEQVSGPKKPIFFKRENGADAVQAAVRNDGVPETKEATLPDNIVSMMRGAGRGQPRRQRGPEIQTEEVNRHLRAPKGPVPVPDQRAAAPKMSTEEAVKHAIGILSRDSEGVDVGGGGRGRGRGRGGRGRGRGAWGDGGRGSRGRYQDADEGDETALYLGDDADGEKLAEKLGTETMSKLTEGFEEMGVRVLPSPLDDAYLDAMDYNYKLLCLDSLKSKNAMLNSKLRTAITSVELMAFPVWVIEFEPEYMMGDFENNPDIDEKPPISLRDALEKAKPFLMAYEGIESQEEWEEIMKETMERVPLLKEIVDYYSGPDRVTAKKQHEELERVAKTLPAKAPDSVKQFTERAVLSLQNGTGYGGMNITFSKDLF</sequence>
<evidence type="ECO:0000256" key="1">
    <source>
        <dbReference type="SAM" id="MobiDB-lite"/>
    </source>
</evidence>
<evidence type="ECO:0000313" key="3">
    <source>
        <dbReference type="Proteomes" id="UP000237105"/>
    </source>
</evidence>
<dbReference type="STRING" id="3476.A0A2P5BL23"/>
<dbReference type="OrthoDB" id="1932806at2759"/>
<feature type="region of interest" description="Disordered" evidence="1">
    <location>
        <begin position="19"/>
        <end position="220"/>
    </location>
</feature>
<reference evidence="3" key="1">
    <citation type="submission" date="2016-06" db="EMBL/GenBank/DDBJ databases">
        <title>Parallel loss of symbiosis genes in relatives of nitrogen-fixing non-legume Parasponia.</title>
        <authorList>
            <person name="Van Velzen R."/>
            <person name="Holmer R."/>
            <person name="Bu F."/>
            <person name="Rutten L."/>
            <person name="Van Zeijl A."/>
            <person name="Liu W."/>
            <person name="Santuari L."/>
            <person name="Cao Q."/>
            <person name="Sharma T."/>
            <person name="Shen D."/>
            <person name="Roswanjaya Y."/>
            <person name="Wardhani T."/>
            <person name="Kalhor M.S."/>
            <person name="Jansen J."/>
            <person name="Van den Hoogen J."/>
            <person name="Gungor B."/>
            <person name="Hartog M."/>
            <person name="Hontelez J."/>
            <person name="Verver J."/>
            <person name="Yang W.-C."/>
            <person name="Schijlen E."/>
            <person name="Repin R."/>
            <person name="Schilthuizen M."/>
            <person name="Schranz E."/>
            <person name="Heidstra R."/>
            <person name="Miyata K."/>
            <person name="Fedorova E."/>
            <person name="Kohlen W."/>
            <person name="Bisseling T."/>
            <person name="Smit S."/>
            <person name="Geurts R."/>
        </authorList>
    </citation>
    <scope>NUCLEOTIDE SEQUENCE [LARGE SCALE GENOMIC DNA]</scope>
    <source>
        <strain evidence="3">cv. WU1-14</strain>
    </source>
</reference>
<organism evidence="2 3">
    <name type="scientific">Parasponia andersonii</name>
    <name type="common">Sponia andersonii</name>
    <dbReference type="NCBI Taxonomy" id="3476"/>
    <lineage>
        <taxon>Eukaryota</taxon>
        <taxon>Viridiplantae</taxon>
        <taxon>Streptophyta</taxon>
        <taxon>Embryophyta</taxon>
        <taxon>Tracheophyta</taxon>
        <taxon>Spermatophyta</taxon>
        <taxon>Magnoliopsida</taxon>
        <taxon>eudicotyledons</taxon>
        <taxon>Gunneridae</taxon>
        <taxon>Pentapetalae</taxon>
        <taxon>rosids</taxon>
        <taxon>fabids</taxon>
        <taxon>Rosales</taxon>
        <taxon>Cannabaceae</taxon>
        <taxon>Parasponia</taxon>
    </lineage>
</organism>
<evidence type="ECO:0000313" key="2">
    <source>
        <dbReference type="EMBL" id="PON49470.1"/>
    </source>
</evidence>
<dbReference type="AlphaFoldDB" id="A0A2P5BL23"/>
<feature type="compositionally biased region" description="Polar residues" evidence="1">
    <location>
        <begin position="19"/>
        <end position="30"/>
    </location>
</feature>
<comment type="caution">
    <text evidence="2">The sequence shown here is derived from an EMBL/GenBank/DDBJ whole genome shotgun (WGS) entry which is preliminary data.</text>
</comment>
<name>A0A2P5BL23_PARAD</name>